<keyword evidence="3" id="KW-1003">Cell membrane</keyword>
<feature type="domain" description="ABC transmembrane type-1" evidence="8">
    <location>
        <begin position="143"/>
        <end position="327"/>
    </location>
</feature>
<dbReference type="RefSeq" id="WP_269720809.1">
    <property type="nucleotide sequence ID" value="NZ_CP101408.1"/>
</dbReference>
<dbReference type="Pfam" id="PF00528">
    <property type="entry name" value="BPD_transp_1"/>
    <property type="match status" value="1"/>
</dbReference>
<dbReference type="InterPro" id="IPR035906">
    <property type="entry name" value="MetI-like_sf"/>
</dbReference>
<evidence type="ECO:0000256" key="3">
    <source>
        <dbReference type="ARBA" id="ARBA00022475"/>
    </source>
</evidence>
<keyword evidence="6 7" id="KW-0472">Membrane</keyword>
<dbReference type="AlphaFoldDB" id="A0A930E5Q7"/>
<evidence type="ECO:0000256" key="6">
    <source>
        <dbReference type="ARBA" id="ARBA00023136"/>
    </source>
</evidence>
<reference evidence="9" key="1">
    <citation type="submission" date="2020-04" db="EMBL/GenBank/DDBJ databases">
        <title>Deep metagenomics examines the oral microbiome during advanced dental caries in children, revealing novel taxa and co-occurrences with host molecules.</title>
        <authorList>
            <person name="Baker J.L."/>
            <person name="Morton J.T."/>
            <person name="Dinis M."/>
            <person name="Alvarez R."/>
            <person name="Tran N.C."/>
            <person name="Knight R."/>
            <person name="Edlund A."/>
        </authorList>
    </citation>
    <scope>NUCLEOTIDE SEQUENCE</scope>
    <source>
        <strain evidence="9">JCVI_23_bin.11</strain>
    </source>
</reference>
<evidence type="ECO:0000256" key="1">
    <source>
        <dbReference type="ARBA" id="ARBA00004651"/>
    </source>
</evidence>
<comment type="caution">
    <text evidence="9">The sequence shown here is derived from an EMBL/GenBank/DDBJ whole genome shotgun (WGS) entry which is preliminary data.</text>
</comment>
<feature type="transmembrane region" description="Helical" evidence="7">
    <location>
        <begin position="62"/>
        <end position="83"/>
    </location>
</feature>
<dbReference type="PROSITE" id="PS50928">
    <property type="entry name" value="ABC_TM1"/>
    <property type="match status" value="1"/>
</dbReference>
<organism evidence="9 11">
    <name type="scientific">Parvimonas micra</name>
    <dbReference type="NCBI Taxonomy" id="33033"/>
    <lineage>
        <taxon>Bacteria</taxon>
        <taxon>Bacillati</taxon>
        <taxon>Bacillota</taxon>
        <taxon>Tissierellia</taxon>
        <taxon>Tissierellales</taxon>
        <taxon>Peptoniphilaceae</taxon>
        <taxon>Parvimonas</taxon>
    </lineage>
</organism>
<comment type="subcellular location">
    <subcellularLocation>
        <location evidence="1 7">Cell membrane</location>
        <topology evidence="1 7">Multi-pass membrane protein</topology>
    </subcellularLocation>
</comment>
<feature type="transmembrane region" description="Helical" evidence="7">
    <location>
        <begin position="305"/>
        <end position="326"/>
    </location>
</feature>
<dbReference type="InterPro" id="IPR000515">
    <property type="entry name" value="MetI-like"/>
</dbReference>
<evidence type="ECO:0000256" key="2">
    <source>
        <dbReference type="ARBA" id="ARBA00022448"/>
    </source>
</evidence>
<dbReference type="EMBL" id="JABZRE010000039">
    <property type="protein sequence ID" value="MBF1307591.1"/>
    <property type="molecule type" value="Genomic_DNA"/>
</dbReference>
<evidence type="ECO:0000313" key="10">
    <source>
        <dbReference type="EMBL" id="MCZ7407596.1"/>
    </source>
</evidence>
<keyword evidence="5 7" id="KW-1133">Transmembrane helix</keyword>
<dbReference type="CDD" id="cd06261">
    <property type="entry name" value="TM_PBP2"/>
    <property type="match status" value="1"/>
</dbReference>
<dbReference type="GO" id="GO:0005886">
    <property type="term" value="C:plasma membrane"/>
    <property type="evidence" value="ECO:0007669"/>
    <property type="project" value="UniProtKB-SubCell"/>
</dbReference>
<dbReference type="PANTHER" id="PTHR30151">
    <property type="entry name" value="ALKANE SULFONATE ABC TRANSPORTER-RELATED, MEMBRANE SUBUNIT"/>
    <property type="match status" value="1"/>
</dbReference>
<gene>
    <name evidence="9" type="ORF">HXM94_07435</name>
    <name evidence="10" type="ORF">NND69_04350</name>
</gene>
<dbReference type="Proteomes" id="UP000758611">
    <property type="component" value="Unassembled WGS sequence"/>
</dbReference>
<dbReference type="EMBL" id="JANDZV010000002">
    <property type="protein sequence ID" value="MCZ7407596.1"/>
    <property type="molecule type" value="Genomic_DNA"/>
</dbReference>
<evidence type="ECO:0000313" key="11">
    <source>
        <dbReference type="Proteomes" id="UP000758611"/>
    </source>
</evidence>
<accession>A0A930E5Q7</accession>
<feature type="transmembrane region" description="Helical" evidence="7">
    <location>
        <begin position="90"/>
        <end position="109"/>
    </location>
</feature>
<feature type="transmembrane region" description="Helical" evidence="7">
    <location>
        <begin position="193"/>
        <end position="220"/>
    </location>
</feature>
<reference evidence="10" key="2">
    <citation type="submission" date="2022-07" db="EMBL/GenBank/DDBJ databases">
        <title>Parvimonas micra travels from the subgingival sulcus of the human oral cavity to the colorectal adenocarcinoma.</title>
        <authorList>
            <person name="Conde-Perez K."/>
            <person name="Buetas E."/>
            <person name="Aja-Macaya P."/>
            <person name="Martin-De Arribas E."/>
            <person name="Iglesias-Corras I."/>
            <person name="Trigo-Tasende N."/>
            <person name="Nasser-Ali M."/>
            <person name="Estevez L.S."/>
            <person name="Rumbo-Feal S."/>
            <person name="Otero-Alen B."/>
            <person name="Noguera J.F."/>
            <person name="Concha A."/>
            <person name="Pardinas-Lopez S."/>
            <person name="Carda-Dieguez M."/>
            <person name="Gomez-Randulfe I."/>
            <person name="Martinez-Lago N."/>
            <person name="Ladra S."/>
            <person name="Aparicio L.A."/>
            <person name="Bou G."/>
            <person name="Mira A."/>
            <person name="Vallejo J.A."/>
            <person name="Poza M."/>
        </authorList>
    </citation>
    <scope>NUCLEOTIDE SEQUENCE</scope>
    <source>
        <strain evidence="10">PM79KC-AC-4</strain>
    </source>
</reference>
<feature type="transmembrane region" description="Helical" evidence="7">
    <location>
        <begin position="31"/>
        <end position="50"/>
    </location>
</feature>
<sequence length="339" mass="38253">MSIDVKNLTKEQLKEIEQKPKSNLYKIFDRIIIFLPVISIILALLEFYYVPNYGENGITDVYGIFLGVQLALFLILGILSFFIKRVYYKIRHIAPLATFVYILLILYDYATLKTNSLLLPYFPWVDNILNAMLTDRAYLLDCIKNSLKLLFTGYFWGVLIGLITGIACGYSKIVSYWISPFMKLLGAIPSITWIPVIMVFASSLFKGAVIVIALGVWFSVTMSSYTGIKNIDVAYYEAARTLGASERQLILNIAIPSALPHIFQGLVMGMSTACVSLLAAEMIGVESGLGWYITWQRGWAKFSNMYGAIIIICIIFVIVNFALGYIRKKVLKWQEGVIQ</sequence>
<keyword evidence="2 7" id="KW-0813">Transport</keyword>
<name>A0A930E5Q7_9FIRM</name>
<protein>
    <submittedName>
        <fullName evidence="9">ABC transporter permease subunit</fullName>
    </submittedName>
</protein>
<evidence type="ECO:0000256" key="5">
    <source>
        <dbReference type="ARBA" id="ARBA00022989"/>
    </source>
</evidence>
<feature type="transmembrane region" description="Helical" evidence="7">
    <location>
        <begin position="151"/>
        <end position="173"/>
    </location>
</feature>
<evidence type="ECO:0000259" key="8">
    <source>
        <dbReference type="PROSITE" id="PS50928"/>
    </source>
</evidence>
<evidence type="ECO:0000313" key="9">
    <source>
        <dbReference type="EMBL" id="MBF1307591.1"/>
    </source>
</evidence>
<dbReference type="Proteomes" id="UP001141458">
    <property type="component" value="Unassembled WGS sequence"/>
</dbReference>
<proteinExistence type="inferred from homology"/>
<dbReference type="PANTHER" id="PTHR30151:SF0">
    <property type="entry name" value="ABC TRANSPORTER PERMEASE PROTEIN MJ0413-RELATED"/>
    <property type="match status" value="1"/>
</dbReference>
<dbReference type="GO" id="GO:0055085">
    <property type="term" value="P:transmembrane transport"/>
    <property type="evidence" value="ECO:0007669"/>
    <property type="project" value="InterPro"/>
</dbReference>
<keyword evidence="4 7" id="KW-0812">Transmembrane</keyword>
<evidence type="ECO:0000256" key="7">
    <source>
        <dbReference type="RuleBase" id="RU363032"/>
    </source>
</evidence>
<dbReference type="SUPFAM" id="SSF161098">
    <property type="entry name" value="MetI-like"/>
    <property type="match status" value="1"/>
</dbReference>
<evidence type="ECO:0000256" key="4">
    <source>
        <dbReference type="ARBA" id="ARBA00022692"/>
    </source>
</evidence>
<comment type="similarity">
    <text evidence="7">Belongs to the binding-protein-dependent transport system permease family.</text>
</comment>
<dbReference type="Gene3D" id="1.10.3720.10">
    <property type="entry name" value="MetI-like"/>
    <property type="match status" value="1"/>
</dbReference>